<comment type="caution">
    <text evidence="1">The sequence shown here is derived from an EMBL/GenBank/DDBJ whole genome shotgun (WGS) entry which is preliminary data.</text>
</comment>
<proteinExistence type="predicted"/>
<dbReference type="Proteomes" id="UP000070409">
    <property type="component" value="Unassembled WGS sequence"/>
</dbReference>
<accession>A0A137ZPB0</accession>
<organism evidence="1 2">
    <name type="scientific">Tsukamurella pseudospumae</name>
    <dbReference type="NCBI Taxonomy" id="239498"/>
    <lineage>
        <taxon>Bacteria</taxon>
        <taxon>Bacillati</taxon>
        <taxon>Actinomycetota</taxon>
        <taxon>Actinomycetes</taxon>
        <taxon>Mycobacteriales</taxon>
        <taxon>Tsukamurellaceae</taxon>
        <taxon>Tsukamurella</taxon>
    </lineage>
</organism>
<evidence type="ECO:0000313" key="2">
    <source>
        <dbReference type="Proteomes" id="UP000070409"/>
    </source>
</evidence>
<keyword evidence="2" id="KW-1185">Reference proteome</keyword>
<dbReference type="RefSeq" id="WP_068744190.1">
    <property type="nucleotide sequence ID" value="NZ_LSRE01000008.1"/>
</dbReference>
<sequence length="245" mass="25222">MTDPLSPLVAVPAVAEAAAAARESLAKVHRHPANRREWRATATESSLRGARASAALDGAAVALSRDELINDPVLAGAMRAYQAIDGDLLDASVGVWRRAPLQVLARLHTLAAADLVDGDDSRLGRPRPGAGERLSLLAQLVTGGTEAPAPVVAAVVHGELLSLRPFEVSDGVVARAASRLVTVASGLDPHALGIPETTWLKFAPSYADAADAFGMGDPDGVVAWVVLCCQALEAGGAEALALAER</sequence>
<name>A0A137ZPB0_9ACTN</name>
<evidence type="ECO:0000313" key="1">
    <source>
        <dbReference type="EMBL" id="KXP00032.1"/>
    </source>
</evidence>
<protein>
    <submittedName>
        <fullName evidence="1">Oxidoreductase</fullName>
    </submittedName>
</protein>
<dbReference type="EMBL" id="LSRE01000008">
    <property type="protein sequence ID" value="KXP00032.1"/>
    <property type="molecule type" value="Genomic_DNA"/>
</dbReference>
<reference evidence="1 2" key="1">
    <citation type="submission" date="2016-02" db="EMBL/GenBank/DDBJ databases">
        <authorList>
            <person name="Teng J.L."/>
            <person name="Tang Y."/>
            <person name="Huang Y."/>
            <person name="Guo F."/>
            <person name="Wei W."/>
            <person name="Chen J.H."/>
            <person name="Wong S.Y."/>
            <person name="Lau S.K."/>
            <person name="Woo P.C."/>
        </authorList>
    </citation>
    <scope>NUCLEOTIDE SEQUENCE [LARGE SCALE GENOMIC DNA]</scope>
    <source>
        <strain evidence="1 2">JCM 13375</strain>
    </source>
</reference>
<gene>
    <name evidence="1" type="ORF">AXK61_15640</name>
</gene>